<organism evidence="1 2">
    <name type="scientific">Piloderma croceum (strain F 1598)</name>
    <dbReference type="NCBI Taxonomy" id="765440"/>
    <lineage>
        <taxon>Eukaryota</taxon>
        <taxon>Fungi</taxon>
        <taxon>Dikarya</taxon>
        <taxon>Basidiomycota</taxon>
        <taxon>Agaricomycotina</taxon>
        <taxon>Agaricomycetes</taxon>
        <taxon>Agaricomycetidae</taxon>
        <taxon>Atheliales</taxon>
        <taxon>Atheliaceae</taxon>
        <taxon>Piloderma</taxon>
    </lineage>
</organism>
<evidence type="ECO:0000313" key="1">
    <source>
        <dbReference type="EMBL" id="KIM79539.1"/>
    </source>
</evidence>
<accession>A0A0C3FIF3</accession>
<protein>
    <submittedName>
        <fullName evidence="1">Uncharacterized protein</fullName>
    </submittedName>
</protein>
<dbReference type="InParanoid" id="A0A0C3FIF3"/>
<dbReference type="AlphaFoldDB" id="A0A0C3FIF3"/>
<proteinExistence type="predicted"/>
<name>A0A0C3FIF3_PILCF</name>
<dbReference type="EMBL" id="KN833009">
    <property type="protein sequence ID" value="KIM79539.1"/>
    <property type="molecule type" value="Genomic_DNA"/>
</dbReference>
<dbReference type="Proteomes" id="UP000054166">
    <property type="component" value="Unassembled WGS sequence"/>
</dbReference>
<reference evidence="2" key="2">
    <citation type="submission" date="2015-01" db="EMBL/GenBank/DDBJ databases">
        <title>Evolutionary Origins and Diversification of the Mycorrhizal Mutualists.</title>
        <authorList>
            <consortium name="DOE Joint Genome Institute"/>
            <consortium name="Mycorrhizal Genomics Consortium"/>
            <person name="Kohler A."/>
            <person name="Kuo A."/>
            <person name="Nagy L.G."/>
            <person name="Floudas D."/>
            <person name="Copeland A."/>
            <person name="Barry K.W."/>
            <person name="Cichocki N."/>
            <person name="Veneault-Fourrey C."/>
            <person name="LaButti K."/>
            <person name="Lindquist E.A."/>
            <person name="Lipzen A."/>
            <person name="Lundell T."/>
            <person name="Morin E."/>
            <person name="Murat C."/>
            <person name="Riley R."/>
            <person name="Ohm R."/>
            <person name="Sun H."/>
            <person name="Tunlid A."/>
            <person name="Henrissat B."/>
            <person name="Grigoriev I.V."/>
            <person name="Hibbett D.S."/>
            <person name="Martin F."/>
        </authorList>
    </citation>
    <scope>NUCLEOTIDE SEQUENCE [LARGE SCALE GENOMIC DNA]</scope>
    <source>
        <strain evidence="2">F 1598</strain>
    </source>
</reference>
<gene>
    <name evidence="1" type="ORF">PILCRDRAFT_10363</name>
</gene>
<sequence length="122" mass="13207">MNDGIVAAGGGGDGDRCLDKVFVWLGTPVCCATKGWNDCWAEESELESESDSEDEDEDGEDSFAVFCAPNGLFGVGTSSSEEDEESEEDDDDEAARLFRFLFRFLAGGRWAWFSPVVIASGL</sequence>
<reference evidence="1 2" key="1">
    <citation type="submission" date="2014-04" db="EMBL/GenBank/DDBJ databases">
        <authorList>
            <consortium name="DOE Joint Genome Institute"/>
            <person name="Kuo A."/>
            <person name="Tarkka M."/>
            <person name="Buscot F."/>
            <person name="Kohler A."/>
            <person name="Nagy L.G."/>
            <person name="Floudas D."/>
            <person name="Copeland A."/>
            <person name="Barry K.W."/>
            <person name="Cichocki N."/>
            <person name="Veneault-Fourrey C."/>
            <person name="LaButti K."/>
            <person name="Lindquist E.A."/>
            <person name="Lipzen A."/>
            <person name="Lundell T."/>
            <person name="Morin E."/>
            <person name="Murat C."/>
            <person name="Sun H."/>
            <person name="Tunlid A."/>
            <person name="Henrissat B."/>
            <person name="Grigoriev I.V."/>
            <person name="Hibbett D.S."/>
            <person name="Martin F."/>
            <person name="Nordberg H.P."/>
            <person name="Cantor M.N."/>
            <person name="Hua S.X."/>
        </authorList>
    </citation>
    <scope>NUCLEOTIDE SEQUENCE [LARGE SCALE GENOMIC DNA]</scope>
    <source>
        <strain evidence="1 2">F 1598</strain>
    </source>
</reference>
<evidence type="ECO:0000313" key="2">
    <source>
        <dbReference type="Proteomes" id="UP000054166"/>
    </source>
</evidence>
<dbReference type="HOGENOM" id="CLU_2027620_0_0_1"/>
<keyword evidence="2" id="KW-1185">Reference proteome</keyword>